<evidence type="ECO:0000313" key="1">
    <source>
        <dbReference type="EMBL" id="KKN25987.1"/>
    </source>
</evidence>
<dbReference type="AlphaFoldDB" id="A0A0F9PN31"/>
<dbReference type="EMBL" id="LAZR01002755">
    <property type="protein sequence ID" value="KKN25987.1"/>
    <property type="molecule type" value="Genomic_DNA"/>
</dbReference>
<name>A0A0F9PN31_9ZZZZ</name>
<organism evidence="1">
    <name type="scientific">marine sediment metagenome</name>
    <dbReference type="NCBI Taxonomy" id="412755"/>
    <lineage>
        <taxon>unclassified sequences</taxon>
        <taxon>metagenomes</taxon>
        <taxon>ecological metagenomes</taxon>
    </lineage>
</organism>
<reference evidence="1" key="1">
    <citation type="journal article" date="2015" name="Nature">
        <title>Complex archaea that bridge the gap between prokaryotes and eukaryotes.</title>
        <authorList>
            <person name="Spang A."/>
            <person name="Saw J.H."/>
            <person name="Jorgensen S.L."/>
            <person name="Zaremba-Niedzwiedzka K."/>
            <person name="Martijn J."/>
            <person name="Lind A.E."/>
            <person name="van Eijk R."/>
            <person name="Schleper C."/>
            <person name="Guy L."/>
            <person name="Ettema T.J."/>
        </authorList>
    </citation>
    <scope>NUCLEOTIDE SEQUENCE</scope>
</reference>
<accession>A0A0F9PN31</accession>
<proteinExistence type="predicted"/>
<sequence>MKTSELFEQDQDFGYLYFELSRDEVEGEAEHIAQQVAERIGAEVVKVKESPPYHYGEYTFNPIAVILRVPLSSDTYPSNKPSIAAITGWGISLQASRDDWIKKATKVLRRLSRGKPHFGIPQVAFVRDISDLHI</sequence>
<comment type="caution">
    <text evidence="1">The sequence shown here is derived from an EMBL/GenBank/DDBJ whole genome shotgun (WGS) entry which is preliminary data.</text>
</comment>
<gene>
    <name evidence="1" type="ORF">LCGC14_0879250</name>
</gene>
<protein>
    <submittedName>
        <fullName evidence="1">Uncharacterized protein</fullName>
    </submittedName>
</protein>